<organism evidence="3 4">
    <name type="scientific">Salegentibacter echinorum</name>
    <dbReference type="NCBI Taxonomy" id="1073325"/>
    <lineage>
        <taxon>Bacteria</taxon>
        <taxon>Pseudomonadati</taxon>
        <taxon>Bacteroidota</taxon>
        <taxon>Flavobacteriia</taxon>
        <taxon>Flavobacteriales</taxon>
        <taxon>Flavobacteriaceae</taxon>
        <taxon>Salegentibacter</taxon>
    </lineage>
</organism>
<reference evidence="4" key="1">
    <citation type="submission" date="2016-11" db="EMBL/GenBank/DDBJ databases">
        <authorList>
            <person name="Varghese N."/>
            <person name="Submissions S."/>
        </authorList>
    </citation>
    <scope>NUCLEOTIDE SEQUENCE [LARGE SCALE GENOMIC DNA]</scope>
    <source>
        <strain evidence="4">DSM 24579</strain>
    </source>
</reference>
<accession>A0A1M5M104</accession>
<feature type="coiled-coil region" evidence="1">
    <location>
        <begin position="181"/>
        <end position="208"/>
    </location>
</feature>
<proteinExistence type="predicted"/>
<dbReference type="RefSeq" id="WP_072881836.1">
    <property type="nucleotide sequence ID" value="NZ_FQVT01000023.1"/>
</dbReference>
<feature type="transmembrane region" description="Helical" evidence="2">
    <location>
        <begin position="7"/>
        <end position="27"/>
    </location>
</feature>
<dbReference type="OrthoDB" id="1445390at2"/>
<gene>
    <name evidence="3" type="ORF">SAMN05444483_12330</name>
</gene>
<keyword evidence="2" id="KW-0812">Transmembrane</keyword>
<keyword evidence="2" id="KW-1133">Transmembrane helix</keyword>
<name>A0A1M5M104_SALEC</name>
<evidence type="ECO:0000313" key="3">
    <source>
        <dbReference type="EMBL" id="SHG70579.1"/>
    </source>
</evidence>
<dbReference type="Proteomes" id="UP000183945">
    <property type="component" value="Unassembled WGS sequence"/>
</dbReference>
<keyword evidence="1" id="KW-0175">Coiled coil</keyword>
<keyword evidence="4" id="KW-1185">Reference proteome</keyword>
<evidence type="ECO:0000313" key="4">
    <source>
        <dbReference type="Proteomes" id="UP000183945"/>
    </source>
</evidence>
<sequence>MELTKDILEIIYFLSTPLLALFAYKALGQIKQTKNQIDESRKSRQLSSKRESYKLSAEKCDYFLNNLIPKMNLIYRKLEEENVKFFEDSEVIIANKRITVNPDLKKPEDLLKLIDDVPILELFNALESFAVFFVSGVADENIAFLTIGRSYCSTVKTYLPILIPLSDNNKHFANTLNLFIIWHSRIEKENLEKEKTKIEEKLKQSQTVNIDPIGTKD</sequence>
<evidence type="ECO:0000256" key="1">
    <source>
        <dbReference type="SAM" id="Coils"/>
    </source>
</evidence>
<protein>
    <submittedName>
        <fullName evidence="3">Uncharacterized protein</fullName>
    </submittedName>
</protein>
<dbReference type="AlphaFoldDB" id="A0A1M5M104"/>
<evidence type="ECO:0000256" key="2">
    <source>
        <dbReference type="SAM" id="Phobius"/>
    </source>
</evidence>
<keyword evidence="2" id="KW-0472">Membrane</keyword>
<dbReference type="EMBL" id="FQVT01000023">
    <property type="protein sequence ID" value="SHG70579.1"/>
    <property type="molecule type" value="Genomic_DNA"/>
</dbReference>